<dbReference type="OrthoDB" id="1269332at2"/>
<proteinExistence type="predicted"/>
<organism evidence="1 2">
    <name type="scientific">Flavobacterium album</name>
    <dbReference type="NCBI Taxonomy" id="2175091"/>
    <lineage>
        <taxon>Bacteria</taxon>
        <taxon>Pseudomonadati</taxon>
        <taxon>Bacteroidota</taxon>
        <taxon>Flavobacteriia</taxon>
        <taxon>Flavobacteriales</taxon>
        <taxon>Flavobacteriaceae</taxon>
        <taxon>Flavobacterium</taxon>
    </lineage>
</organism>
<reference evidence="1 2" key="1">
    <citation type="submission" date="2018-04" db="EMBL/GenBank/DDBJ databases">
        <title>Genome sequencing of Flavobacterium sp. HYN0059.</title>
        <authorList>
            <person name="Yi H."/>
            <person name="Baek C."/>
        </authorList>
    </citation>
    <scope>NUCLEOTIDE SEQUENCE [LARGE SCALE GENOMIC DNA]</scope>
    <source>
        <strain evidence="1 2">HYN0059</strain>
    </source>
</reference>
<accession>A0A2S1QWB7</accession>
<keyword evidence="2" id="KW-1185">Reference proteome</keyword>
<dbReference type="KEGG" id="falb:HYN59_06070"/>
<name>A0A2S1QWB7_9FLAO</name>
<protein>
    <submittedName>
        <fullName evidence="1">Uncharacterized protein</fullName>
    </submittedName>
</protein>
<evidence type="ECO:0000313" key="1">
    <source>
        <dbReference type="EMBL" id="AWH84712.1"/>
    </source>
</evidence>
<gene>
    <name evidence="1" type="ORF">HYN59_06070</name>
</gene>
<dbReference type="EMBL" id="CP029186">
    <property type="protein sequence ID" value="AWH84712.1"/>
    <property type="molecule type" value="Genomic_DNA"/>
</dbReference>
<sequence length="80" mass="9176">MIQKPSFVTSLTIGEETHEIKVYGDVDKTTDFIYYTFALNDENMIVLSKFDGDEWRVANTIRMNNDLANLLGKIIDSNNK</sequence>
<dbReference type="AlphaFoldDB" id="A0A2S1QWB7"/>
<evidence type="ECO:0000313" key="2">
    <source>
        <dbReference type="Proteomes" id="UP000244929"/>
    </source>
</evidence>
<dbReference type="Proteomes" id="UP000244929">
    <property type="component" value="Chromosome"/>
</dbReference>
<dbReference type="RefSeq" id="WP_108777418.1">
    <property type="nucleotide sequence ID" value="NZ_CP029186.1"/>
</dbReference>